<protein>
    <recommendedName>
        <fullName evidence="7">Rhodopsin domain-containing protein</fullName>
    </recommendedName>
</protein>
<sequence>MATVELWTLYAFGVSFTFLRTYARISAVGFRELKLDDYLIWVAILIYTAQCSLGYNLGVVAHGLANNGMTPDERSALPQDDPEYIMRVIGSKIQVAGWTTAACLLWSLKLCVAFFYLRLTSGLQKYTTRIYIALGLIITTFIVIIFTIYLSCRPFNHYWQISPDPGNACQAAVSKPIIWMTFVFNVSTDVYLLLIPIPMLWKSSLKKYKKIAATLVLSAGILVIVCATLKSIYVIVDPVHGGELAASWGTRETFVAIVTTNLPMIFPLLKNWLTPFLPSTIGSSNAEPYKPSGSGFVTIGGGASKQSRSAPHSARYLSTSLTFDNESEEHIVEGGDVNLHRMQSTVGQKHGMHVIVVSNQVSITSEDRDIARSKQSFQVV</sequence>
<comment type="subcellular location">
    <subcellularLocation>
        <location evidence="1">Membrane</location>
        <topology evidence="1">Multi-pass membrane protein</topology>
    </subcellularLocation>
</comment>
<feature type="transmembrane region" description="Helical" evidence="6">
    <location>
        <begin position="129"/>
        <end position="150"/>
    </location>
</feature>
<feature type="transmembrane region" description="Helical" evidence="6">
    <location>
        <begin position="6"/>
        <end position="23"/>
    </location>
</feature>
<feature type="transmembrane region" description="Helical" evidence="6">
    <location>
        <begin position="35"/>
        <end position="55"/>
    </location>
</feature>
<evidence type="ECO:0000256" key="2">
    <source>
        <dbReference type="ARBA" id="ARBA00022692"/>
    </source>
</evidence>
<feature type="transmembrane region" description="Helical" evidence="6">
    <location>
        <begin position="177"/>
        <end position="201"/>
    </location>
</feature>
<evidence type="ECO:0000256" key="4">
    <source>
        <dbReference type="ARBA" id="ARBA00023136"/>
    </source>
</evidence>
<dbReference type="OrthoDB" id="4329349at2759"/>
<keyword evidence="4 6" id="KW-0472">Membrane</keyword>
<organism evidence="8 9">
    <name type="scientific">Alternaria atra</name>
    <dbReference type="NCBI Taxonomy" id="119953"/>
    <lineage>
        <taxon>Eukaryota</taxon>
        <taxon>Fungi</taxon>
        <taxon>Dikarya</taxon>
        <taxon>Ascomycota</taxon>
        <taxon>Pezizomycotina</taxon>
        <taxon>Dothideomycetes</taxon>
        <taxon>Pleosporomycetidae</taxon>
        <taxon>Pleosporales</taxon>
        <taxon>Pleosporineae</taxon>
        <taxon>Pleosporaceae</taxon>
        <taxon>Alternaria</taxon>
        <taxon>Alternaria sect. Ulocladioides</taxon>
    </lineage>
</organism>
<dbReference type="GO" id="GO:0016020">
    <property type="term" value="C:membrane"/>
    <property type="evidence" value="ECO:0007669"/>
    <property type="project" value="UniProtKB-SubCell"/>
</dbReference>
<evidence type="ECO:0000256" key="5">
    <source>
        <dbReference type="ARBA" id="ARBA00038359"/>
    </source>
</evidence>
<gene>
    <name evidence="8" type="ORF">ALTATR162_LOCUS7028</name>
</gene>
<dbReference type="AlphaFoldDB" id="A0A8J2N7T3"/>
<dbReference type="PANTHER" id="PTHR33048:SF105">
    <property type="match status" value="1"/>
</dbReference>
<dbReference type="RefSeq" id="XP_043170589.1">
    <property type="nucleotide sequence ID" value="XM_043314654.1"/>
</dbReference>
<name>A0A8J2N7T3_9PLEO</name>
<dbReference type="InterPro" id="IPR049326">
    <property type="entry name" value="Rhodopsin_dom_fungi"/>
</dbReference>
<keyword evidence="3 6" id="KW-1133">Transmembrane helix</keyword>
<keyword evidence="2 6" id="KW-0812">Transmembrane</keyword>
<proteinExistence type="inferred from homology"/>
<evidence type="ECO:0000256" key="1">
    <source>
        <dbReference type="ARBA" id="ARBA00004141"/>
    </source>
</evidence>
<dbReference type="Proteomes" id="UP000676310">
    <property type="component" value="Unassembled WGS sequence"/>
</dbReference>
<comment type="similarity">
    <text evidence="5">Belongs to the SAT4 family.</text>
</comment>
<dbReference type="EMBL" id="CAJRGZ010000021">
    <property type="protein sequence ID" value="CAG5169333.1"/>
    <property type="molecule type" value="Genomic_DNA"/>
</dbReference>
<accession>A0A8J2N7T3</accession>
<feature type="domain" description="Rhodopsin" evidence="7">
    <location>
        <begin position="19"/>
        <end position="270"/>
    </location>
</feature>
<keyword evidence="9" id="KW-1185">Reference proteome</keyword>
<dbReference type="InterPro" id="IPR052337">
    <property type="entry name" value="SAT4-like"/>
</dbReference>
<evidence type="ECO:0000313" key="9">
    <source>
        <dbReference type="Proteomes" id="UP000676310"/>
    </source>
</evidence>
<comment type="caution">
    <text evidence="8">The sequence shown here is derived from an EMBL/GenBank/DDBJ whole genome shotgun (WGS) entry which is preliminary data.</text>
</comment>
<evidence type="ECO:0000259" key="7">
    <source>
        <dbReference type="Pfam" id="PF20684"/>
    </source>
</evidence>
<dbReference type="Pfam" id="PF20684">
    <property type="entry name" value="Fung_rhodopsin"/>
    <property type="match status" value="1"/>
</dbReference>
<evidence type="ECO:0000256" key="3">
    <source>
        <dbReference type="ARBA" id="ARBA00022989"/>
    </source>
</evidence>
<dbReference type="GeneID" id="67018983"/>
<reference evidence="8" key="1">
    <citation type="submission" date="2021-05" db="EMBL/GenBank/DDBJ databases">
        <authorList>
            <person name="Stam R."/>
        </authorList>
    </citation>
    <scope>NUCLEOTIDE SEQUENCE</scope>
    <source>
        <strain evidence="8">CS162</strain>
    </source>
</reference>
<feature type="transmembrane region" description="Helical" evidence="6">
    <location>
        <begin position="213"/>
        <end position="236"/>
    </location>
</feature>
<dbReference type="PANTHER" id="PTHR33048">
    <property type="entry name" value="PTH11-LIKE INTEGRAL MEMBRANE PROTEIN (AFU_ORTHOLOGUE AFUA_5G11245)"/>
    <property type="match status" value="1"/>
</dbReference>
<evidence type="ECO:0000313" key="8">
    <source>
        <dbReference type="EMBL" id="CAG5169333.1"/>
    </source>
</evidence>
<evidence type="ECO:0000256" key="6">
    <source>
        <dbReference type="SAM" id="Phobius"/>
    </source>
</evidence>
<feature type="transmembrane region" description="Helical" evidence="6">
    <location>
        <begin position="95"/>
        <end position="117"/>
    </location>
</feature>